<dbReference type="GeneID" id="16073535"/>
<evidence type="ECO:0000256" key="2">
    <source>
        <dbReference type="SAM" id="MobiDB-lite"/>
    </source>
</evidence>
<feature type="region of interest" description="Disordered" evidence="2">
    <location>
        <begin position="492"/>
        <end position="528"/>
    </location>
</feature>
<feature type="compositionally biased region" description="Basic and acidic residues" evidence="2">
    <location>
        <begin position="124"/>
        <end position="135"/>
    </location>
</feature>
<dbReference type="RefSeq" id="XP_004992962.1">
    <property type="nucleotide sequence ID" value="XM_004992905.1"/>
</dbReference>
<gene>
    <name evidence="4" type="ORF">PTSG_06066</name>
</gene>
<dbReference type="GO" id="GO:0005737">
    <property type="term" value="C:cytoplasm"/>
    <property type="evidence" value="ECO:0007669"/>
    <property type="project" value="TreeGrafter"/>
</dbReference>
<reference evidence="4" key="1">
    <citation type="submission" date="2009-08" db="EMBL/GenBank/DDBJ databases">
        <title>Annotation of Salpingoeca rosetta.</title>
        <authorList>
            <consortium name="The Broad Institute Genome Sequencing Platform"/>
            <person name="Russ C."/>
            <person name="Cuomo C."/>
            <person name="Burger G."/>
            <person name="Gray M.W."/>
            <person name="Holland P.W.H."/>
            <person name="King N."/>
            <person name="Lang F.B.F."/>
            <person name="Roger A.J."/>
            <person name="Ruiz-Trillo I."/>
            <person name="Young S.K."/>
            <person name="Zeng Q."/>
            <person name="Gargeya S."/>
            <person name="Alvarado L."/>
            <person name="Berlin A."/>
            <person name="Chapman S.B."/>
            <person name="Chen Z."/>
            <person name="Freedman E."/>
            <person name="Gellesch M."/>
            <person name="Goldberg J."/>
            <person name="Griggs A."/>
            <person name="Gujja S."/>
            <person name="Heilman E."/>
            <person name="Heiman D."/>
            <person name="Howarth C."/>
            <person name="Mehta T."/>
            <person name="Neiman D."/>
            <person name="Pearson M."/>
            <person name="Roberts A."/>
            <person name="Saif S."/>
            <person name="Shea T."/>
            <person name="Shenoy N."/>
            <person name="Sisk P."/>
            <person name="Stolte C."/>
            <person name="Sykes S."/>
            <person name="White J."/>
            <person name="Yandava C."/>
            <person name="Haas B."/>
            <person name="Nusbaum C."/>
            <person name="Birren B."/>
        </authorList>
    </citation>
    <scope>NUCLEOTIDE SEQUENCE [LARGE SCALE GENOMIC DNA]</scope>
    <source>
        <strain evidence="4">ATCC 50818</strain>
    </source>
</reference>
<dbReference type="SMART" id="SM00320">
    <property type="entry name" value="WD40"/>
    <property type="match status" value="5"/>
</dbReference>
<evidence type="ECO:0000259" key="3">
    <source>
        <dbReference type="PROSITE" id="PS51278"/>
    </source>
</evidence>
<evidence type="ECO:0000313" key="4">
    <source>
        <dbReference type="EMBL" id="EGD74705.1"/>
    </source>
</evidence>
<evidence type="ECO:0000313" key="5">
    <source>
        <dbReference type="Proteomes" id="UP000007799"/>
    </source>
</evidence>
<dbReference type="Pfam" id="PF13230">
    <property type="entry name" value="GATase_4"/>
    <property type="match status" value="1"/>
</dbReference>
<dbReference type="PANTHER" id="PTHR43187:SF1">
    <property type="entry name" value="GLUTAMINE AMIDOTRANSFERASE DUG3-RELATED"/>
    <property type="match status" value="1"/>
</dbReference>
<dbReference type="GO" id="GO:0006751">
    <property type="term" value="P:glutathione catabolic process"/>
    <property type="evidence" value="ECO:0007669"/>
    <property type="project" value="TreeGrafter"/>
</dbReference>
<feature type="compositionally biased region" description="Polar residues" evidence="2">
    <location>
        <begin position="83"/>
        <end position="94"/>
    </location>
</feature>
<dbReference type="InterPro" id="IPR001680">
    <property type="entry name" value="WD40_rpt"/>
</dbReference>
<dbReference type="AlphaFoldDB" id="F2UDL0"/>
<feature type="domain" description="Glutamine amidotransferase type-2" evidence="3">
    <location>
        <begin position="2"/>
        <end position="384"/>
    </location>
</feature>
<dbReference type="InterPro" id="IPR026869">
    <property type="entry name" value="EgtC-like"/>
</dbReference>
<dbReference type="eggNOG" id="KOG1268">
    <property type="taxonomic scope" value="Eukaryota"/>
</dbReference>
<dbReference type="GO" id="GO:0061672">
    <property type="term" value="C:glutathione hydrolase complex"/>
    <property type="evidence" value="ECO:0007669"/>
    <property type="project" value="TreeGrafter"/>
</dbReference>
<dbReference type="InterPro" id="IPR036322">
    <property type="entry name" value="WD40_repeat_dom_sf"/>
</dbReference>
<keyword evidence="1" id="KW-0315">Glutamine amidotransferase</keyword>
<dbReference type="CDD" id="cd01908">
    <property type="entry name" value="YafJ"/>
    <property type="match status" value="1"/>
</dbReference>
<keyword evidence="5" id="KW-1185">Reference proteome</keyword>
<organism evidence="5">
    <name type="scientific">Salpingoeca rosetta (strain ATCC 50818 / BSB-021)</name>
    <dbReference type="NCBI Taxonomy" id="946362"/>
    <lineage>
        <taxon>Eukaryota</taxon>
        <taxon>Choanoflagellata</taxon>
        <taxon>Craspedida</taxon>
        <taxon>Salpingoecidae</taxon>
        <taxon>Salpingoeca</taxon>
    </lineage>
</organism>
<dbReference type="PANTHER" id="PTHR43187">
    <property type="entry name" value="GLUTAMINE AMIDOTRANSFERASE DUG3-RELATED"/>
    <property type="match status" value="1"/>
</dbReference>
<dbReference type="Gene3D" id="3.60.20.10">
    <property type="entry name" value="Glutamine Phosphoribosylpyrophosphate, subunit 1, domain 1"/>
    <property type="match status" value="1"/>
</dbReference>
<dbReference type="InterPro" id="IPR052373">
    <property type="entry name" value="Gamma-glu_amide_hydrolase"/>
</dbReference>
<dbReference type="KEGG" id="sre:PTSG_06066"/>
<dbReference type="SUPFAM" id="SSF56235">
    <property type="entry name" value="N-terminal nucleophile aminohydrolases (Ntn hydrolases)"/>
    <property type="match status" value="1"/>
</dbReference>
<proteinExistence type="predicted"/>
<accession>F2UDL0</accession>
<evidence type="ECO:0000256" key="1">
    <source>
        <dbReference type="ARBA" id="ARBA00022962"/>
    </source>
</evidence>
<dbReference type="InParanoid" id="F2UDL0"/>
<dbReference type="EMBL" id="GL832969">
    <property type="protein sequence ID" value="EGD74705.1"/>
    <property type="molecule type" value="Genomic_DNA"/>
</dbReference>
<dbReference type="Proteomes" id="UP000007799">
    <property type="component" value="Unassembled WGS sequence"/>
</dbReference>
<dbReference type="Gene3D" id="2.130.10.10">
    <property type="entry name" value="YVTN repeat-like/Quinoprotein amine dehydrogenase"/>
    <property type="match status" value="2"/>
</dbReference>
<dbReference type="InterPro" id="IPR029055">
    <property type="entry name" value="Ntn_hydrolases_N"/>
</dbReference>
<protein>
    <recommendedName>
        <fullName evidence="3">Glutamine amidotransferase type-2 domain-containing protein</fullName>
    </recommendedName>
</protein>
<dbReference type="InterPro" id="IPR017932">
    <property type="entry name" value="GATase_2_dom"/>
</dbReference>
<dbReference type="STRING" id="946362.F2UDL0"/>
<dbReference type="OrthoDB" id="10267603at2759"/>
<feature type="compositionally biased region" description="Basic and acidic residues" evidence="2">
    <location>
        <begin position="495"/>
        <end position="506"/>
    </location>
</feature>
<dbReference type="InterPro" id="IPR015943">
    <property type="entry name" value="WD40/YVTN_repeat-like_dom_sf"/>
</dbReference>
<name>F2UDL0_SALR5</name>
<sequence length="833" mass="90911">MCRLTAYVGPPIAPAHLVTRPSRSIIRQSYAARERVTERGYLNGDGFGLGWYPLVPVLEDSPSTCAAELRPNQGPQDHRAQPEHSSCSTTTSPRESCENEDANDNQQQQEQQHHAPCSFSSTAEARHRASLEAHGPDIPPPNSESLAGTCFQRSEPCVFTGTGPAWNSTNLRQLSESITASIVFAHVRAATEGTDVTELSCHPFRFGRYMFMHNGNIGNFERVRRLVLPTLEGDAFDFAVARGSSDSALCFAMFLNRLPRDPSTPLTCEQIREHVVSVIKDLDTLADKHNLRQASMLNFVLTDGEHTVCTRYLRDPDSTQTGAATLYFSAGAGYECVHDSMGVYRMSHADRRHRVVIVASEPLTNTTSDWLPVPPGYTLTISREIDVLLSPIHGEQPSCHPSVTDCLTRSCVPKSAQAVANCDVSSMTAGHHDISHTANVLCFEIVGSLVFTGSNASTITVWDSETWRRLAQLEGHDDAVLSLTSTAHANARCHSSSDGDNGHDDGGGDGDDDDSSSSSNTSEGKAVSNKDKDHILFSASSDSTVRSWRANAPFSPLMTVSFLGMGDVTSLAILGRSLFAGFQDTKIRMLPVDVMLHPIERVHSQQRSGDVALDTLKQFALDDFNEATVKAHFQQRASKVNTAPSFSLAFICSRDCTVRSWDIDNACSTGMCTHFPSEVLSLALVDPFLFCGLDDGSIHLISPSTLSPRFILGHGSPGPVQCMMIDVASHRLFSAVDHNMRIWSLPRDLTGAADTPKADQQQLNVRGAHQKRLSYSESHLHEMLEEFVSLKSVSSDQSLKGECFDAARYLQQVLKDHGCSTTQVGRGVVHLLV</sequence>
<dbReference type="GO" id="GO:0008242">
    <property type="term" value="F:omega peptidase activity"/>
    <property type="evidence" value="ECO:0007669"/>
    <property type="project" value="TreeGrafter"/>
</dbReference>
<feature type="region of interest" description="Disordered" evidence="2">
    <location>
        <begin position="65"/>
        <end position="146"/>
    </location>
</feature>
<dbReference type="SUPFAM" id="SSF50978">
    <property type="entry name" value="WD40 repeat-like"/>
    <property type="match status" value="1"/>
</dbReference>
<dbReference type="PROSITE" id="PS51278">
    <property type="entry name" value="GATASE_TYPE_2"/>
    <property type="match status" value="1"/>
</dbReference>